<dbReference type="AlphaFoldDB" id="A0A5C7EHC1"/>
<dbReference type="EMBL" id="VPFL01000012">
    <property type="protein sequence ID" value="TXF11632.1"/>
    <property type="molecule type" value="Genomic_DNA"/>
</dbReference>
<name>A0A5C7EHC1_9PROT</name>
<keyword evidence="3" id="KW-1185">Reference proteome</keyword>
<protein>
    <recommendedName>
        <fullName evidence="1">Reverse transcriptase domain-containing protein</fullName>
    </recommendedName>
</protein>
<evidence type="ECO:0000259" key="1">
    <source>
        <dbReference type="PROSITE" id="PS50878"/>
    </source>
</evidence>
<dbReference type="OrthoDB" id="7055795at2"/>
<feature type="domain" description="Reverse transcriptase" evidence="1">
    <location>
        <begin position="1"/>
        <end position="142"/>
    </location>
</feature>
<dbReference type="Pfam" id="PF00078">
    <property type="entry name" value="RVT_1"/>
    <property type="match status" value="1"/>
</dbReference>
<gene>
    <name evidence="2" type="ORF">FR698_09850</name>
</gene>
<dbReference type="PROSITE" id="PS50878">
    <property type="entry name" value="RT_POL"/>
    <property type="match status" value="1"/>
</dbReference>
<sequence length="213" mass="23459">MPTSGANGRCRWTSRIFFDSVTRAHLAHYLPPDVLQEVADGGILHEGVARQGLPTSPAASNIGAAGFDETIVEWLSCQSTEIVYTRYADDLTFSWNGERNLAERIKRAVDTIAKANGFAVNKEKTRLQSAKAGRRVICGVSVGQNDIRPARKTRKKLRAAEHWWAKTWVVKAASAKLLGKPIPSKDSLAWKKLQGLREWCSLKTPRGFASAAT</sequence>
<reference evidence="2 3" key="1">
    <citation type="submission" date="2019-08" db="EMBL/GenBank/DDBJ databases">
        <title>Pelomicrobium methylotrophicum gen. nov., sp. nov. a moderately thermophilic, facultatively anaerobic, lithoautotrophic and methylotrophic bacterium isolated from a terrestrial mud volcano.</title>
        <authorList>
            <person name="Slobodkina G.B."/>
            <person name="Merkel A.Y."/>
            <person name="Slobodkin A.I."/>
        </authorList>
    </citation>
    <scope>NUCLEOTIDE SEQUENCE [LARGE SCALE GENOMIC DNA]</scope>
    <source>
        <strain evidence="2 3">SM250</strain>
    </source>
</reference>
<dbReference type="InterPro" id="IPR000477">
    <property type="entry name" value="RT_dom"/>
</dbReference>
<dbReference type="Proteomes" id="UP000321201">
    <property type="component" value="Unassembled WGS sequence"/>
</dbReference>
<dbReference type="RefSeq" id="WP_147800031.1">
    <property type="nucleotide sequence ID" value="NZ_VPFL01000012.1"/>
</dbReference>
<organism evidence="2 3">
    <name type="scientific">Pelomicrobium methylotrophicum</name>
    <dbReference type="NCBI Taxonomy" id="2602750"/>
    <lineage>
        <taxon>Bacteria</taxon>
        <taxon>Pseudomonadati</taxon>
        <taxon>Pseudomonadota</taxon>
        <taxon>Hydrogenophilia</taxon>
        <taxon>Hydrogenophilia incertae sedis</taxon>
        <taxon>Pelomicrobium</taxon>
    </lineage>
</organism>
<evidence type="ECO:0000313" key="3">
    <source>
        <dbReference type="Proteomes" id="UP000321201"/>
    </source>
</evidence>
<accession>A0A5C7EHC1</accession>
<comment type="caution">
    <text evidence="2">The sequence shown here is derived from an EMBL/GenBank/DDBJ whole genome shotgun (WGS) entry which is preliminary data.</text>
</comment>
<dbReference type="InParanoid" id="A0A5C7EHC1"/>
<evidence type="ECO:0000313" key="2">
    <source>
        <dbReference type="EMBL" id="TXF11632.1"/>
    </source>
</evidence>
<proteinExistence type="predicted"/>